<name>A0A939JXR1_9HYPH</name>
<evidence type="ECO:0000256" key="1">
    <source>
        <dbReference type="ARBA" id="ARBA00023015"/>
    </source>
</evidence>
<proteinExistence type="predicted"/>
<sequence length="156" mass="17173">MPRKRKKGLVTGHLVLAARHARTALLHDLGTAEIYPGQDSVLVVIGKNDGITLRDLAEKLAVRPPTVTKTIARLTTQGLVEKRVSETDLRQSRAFLTVEGAAIVERVQNAQKSLERRALAGFTERERKAFRRYLIRLQTNLAALDADEIGAPGAND</sequence>
<dbReference type="InterPro" id="IPR036390">
    <property type="entry name" value="WH_DNA-bd_sf"/>
</dbReference>
<evidence type="ECO:0000256" key="3">
    <source>
        <dbReference type="ARBA" id="ARBA00023163"/>
    </source>
</evidence>
<dbReference type="EMBL" id="JAFMPP010000020">
    <property type="protein sequence ID" value="MBO0664357.1"/>
    <property type="molecule type" value="Genomic_DNA"/>
</dbReference>
<protein>
    <submittedName>
        <fullName evidence="5">MarR family transcriptional regulator</fullName>
    </submittedName>
</protein>
<dbReference type="InterPro" id="IPR000835">
    <property type="entry name" value="HTH_MarR-typ"/>
</dbReference>
<comment type="caution">
    <text evidence="5">The sequence shown here is derived from an EMBL/GenBank/DDBJ whole genome shotgun (WGS) entry which is preliminary data.</text>
</comment>
<dbReference type="PANTHER" id="PTHR42756">
    <property type="entry name" value="TRANSCRIPTIONAL REGULATOR, MARR"/>
    <property type="match status" value="1"/>
</dbReference>
<evidence type="ECO:0000259" key="4">
    <source>
        <dbReference type="PROSITE" id="PS50995"/>
    </source>
</evidence>
<dbReference type="PRINTS" id="PR00598">
    <property type="entry name" value="HTHMARR"/>
</dbReference>
<dbReference type="PANTHER" id="PTHR42756:SF1">
    <property type="entry name" value="TRANSCRIPTIONAL REPRESSOR OF EMRAB OPERON"/>
    <property type="match status" value="1"/>
</dbReference>
<dbReference type="PROSITE" id="PS50995">
    <property type="entry name" value="HTH_MARR_2"/>
    <property type="match status" value="1"/>
</dbReference>
<dbReference type="GO" id="GO:0003700">
    <property type="term" value="F:DNA-binding transcription factor activity"/>
    <property type="evidence" value="ECO:0007669"/>
    <property type="project" value="InterPro"/>
</dbReference>
<gene>
    <name evidence="5" type="ORF">J1C48_17390</name>
</gene>
<evidence type="ECO:0000256" key="2">
    <source>
        <dbReference type="ARBA" id="ARBA00023125"/>
    </source>
</evidence>
<keyword evidence="1" id="KW-0805">Transcription regulation</keyword>
<evidence type="ECO:0000313" key="6">
    <source>
        <dbReference type="Proteomes" id="UP000664122"/>
    </source>
</evidence>
<dbReference type="Gene3D" id="1.10.10.10">
    <property type="entry name" value="Winged helix-like DNA-binding domain superfamily/Winged helix DNA-binding domain"/>
    <property type="match status" value="1"/>
</dbReference>
<dbReference type="SMART" id="SM00347">
    <property type="entry name" value="HTH_MARR"/>
    <property type="match status" value="1"/>
</dbReference>
<dbReference type="RefSeq" id="WP_207259273.1">
    <property type="nucleotide sequence ID" value="NZ_JAFMPP010000020.1"/>
</dbReference>
<keyword evidence="3" id="KW-0804">Transcription</keyword>
<dbReference type="GO" id="GO:0003677">
    <property type="term" value="F:DNA binding"/>
    <property type="evidence" value="ECO:0007669"/>
    <property type="project" value="UniProtKB-KW"/>
</dbReference>
<keyword evidence="6" id="KW-1185">Reference proteome</keyword>
<dbReference type="AlphaFoldDB" id="A0A939JXR1"/>
<organism evidence="5 6">
    <name type="scientific">Jiella flava</name>
    <dbReference type="NCBI Taxonomy" id="2816857"/>
    <lineage>
        <taxon>Bacteria</taxon>
        <taxon>Pseudomonadati</taxon>
        <taxon>Pseudomonadota</taxon>
        <taxon>Alphaproteobacteria</taxon>
        <taxon>Hyphomicrobiales</taxon>
        <taxon>Aurantimonadaceae</taxon>
        <taxon>Jiella</taxon>
    </lineage>
</organism>
<accession>A0A939JXR1</accession>
<reference evidence="5" key="1">
    <citation type="submission" date="2021-03" db="EMBL/GenBank/DDBJ databases">
        <title>Whole genome sequence of Jiella sp. CQZ9-1.</title>
        <authorList>
            <person name="Tuo L."/>
        </authorList>
    </citation>
    <scope>NUCLEOTIDE SEQUENCE</scope>
    <source>
        <strain evidence="5">CQZ9-1</strain>
    </source>
</reference>
<feature type="domain" description="HTH marR-type" evidence="4">
    <location>
        <begin position="1"/>
        <end position="139"/>
    </location>
</feature>
<dbReference type="InterPro" id="IPR036388">
    <property type="entry name" value="WH-like_DNA-bd_sf"/>
</dbReference>
<keyword evidence="2" id="KW-0238">DNA-binding</keyword>
<dbReference type="Proteomes" id="UP000664122">
    <property type="component" value="Unassembled WGS sequence"/>
</dbReference>
<evidence type="ECO:0000313" key="5">
    <source>
        <dbReference type="EMBL" id="MBO0664357.1"/>
    </source>
</evidence>
<dbReference type="Pfam" id="PF12802">
    <property type="entry name" value="MarR_2"/>
    <property type="match status" value="1"/>
</dbReference>
<dbReference type="SUPFAM" id="SSF46785">
    <property type="entry name" value="Winged helix' DNA-binding domain"/>
    <property type="match status" value="1"/>
</dbReference>